<dbReference type="PANTHER" id="PTHR48228:SF5">
    <property type="entry name" value="ALPHA-METHYLACYL-COA RACEMASE"/>
    <property type="match status" value="1"/>
</dbReference>
<dbReference type="RefSeq" id="WP_105241639.1">
    <property type="nucleotide sequence ID" value="NZ_CP023270.1"/>
</dbReference>
<evidence type="ECO:0000313" key="2">
    <source>
        <dbReference type="Proteomes" id="UP000239477"/>
    </source>
</evidence>
<dbReference type="OrthoDB" id="5294844at2"/>
<evidence type="ECO:0000313" key="1">
    <source>
        <dbReference type="EMBL" id="AVJ31142.1"/>
    </source>
</evidence>
<dbReference type="AlphaFoldDB" id="A0A2S0IGH4"/>
<dbReference type="GO" id="GO:0003824">
    <property type="term" value="F:catalytic activity"/>
    <property type="evidence" value="ECO:0007669"/>
    <property type="project" value="InterPro"/>
</dbReference>
<proteinExistence type="predicted"/>
<dbReference type="InterPro" id="IPR050509">
    <property type="entry name" value="CoA-transferase_III"/>
</dbReference>
<dbReference type="PANTHER" id="PTHR48228">
    <property type="entry name" value="SUCCINYL-COA--D-CITRAMALATE COA-TRANSFERASE"/>
    <property type="match status" value="1"/>
</dbReference>
<dbReference type="Gene3D" id="3.40.50.10540">
    <property type="entry name" value="Crotonobetainyl-coa:carnitine coa-transferase, domain 1"/>
    <property type="match status" value="1"/>
</dbReference>
<dbReference type="Gene3D" id="3.30.1540.10">
    <property type="entry name" value="formyl-coa transferase, domain 3"/>
    <property type="match status" value="1"/>
</dbReference>
<dbReference type="Pfam" id="PF02515">
    <property type="entry name" value="CoA_transf_3"/>
    <property type="match status" value="1"/>
</dbReference>
<dbReference type="InterPro" id="IPR003673">
    <property type="entry name" value="CoA-Trfase_fam_III"/>
</dbReference>
<accession>A0A2S0IGH4</accession>
<dbReference type="InterPro" id="IPR044855">
    <property type="entry name" value="CoA-Trfase_III_dom3_sf"/>
</dbReference>
<name>A0A2S0IGH4_9BURK</name>
<dbReference type="InterPro" id="IPR023606">
    <property type="entry name" value="CoA-Trfase_III_dom_1_sf"/>
</dbReference>
<reference evidence="1 2" key="1">
    <citation type="submission" date="2017-09" db="EMBL/GenBank/DDBJ databases">
        <title>Genomic, metabolic, and phenotypic characteristics of bacterial isolates from the natural microbiome of the model nematode Caenorhabditis elegans.</title>
        <authorList>
            <person name="Zimmermann J."/>
            <person name="Obeng N."/>
            <person name="Yang W."/>
            <person name="Obeng O."/>
            <person name="Kissoyan K."/>
            <person name="Pees B."/>
            <person name="Dirksen P."/>
            <person name="Hoppner M."/>
            <person name="Franke A."/>
            <person name="Rosenstiel P."/>
            <person name="Leippe M."/>
            <person name="Dierking K."/>
            <person name="Kaleta C."/>
            <person name="Schulenburg H."/>
        </authorList>
    </citation>
    <scope>NUCLEOTIDE SEQUENCE [LARGE SCALE GENOMIC DNA]</scope>
    <source>
        <strain evidence="1 2">MYb73</strain>
    </source>
</reference>
<dbReference type="SUPFAM" id="SSF89796">
    <property type="entry name" value="CoA-transferase family III (CaiB/BaiF)"/>
    <property type="match status" value="1"/>
</dbReference>
<dbReference type="Proteomes" id="UP000239477">
    <property type="component" value="Chromosome"/>
</dbReference>
<organism evidence="1 2">
    <name type="scientific">Achromobacter spanius</name>
    <dbReference type="NCBI Taxonomy" id="217203"/>
    <lineage>
        <taxon>Bacteria</taxon>
        <taxon>Pseudomonadati</taxon>
        <taxon>Pseudomonadota</taxon>
        <taxon>Betaproteobacteria</taxon>
        <taxon>Burkholderiales</taxon>
        <taxon>Alcaligenaceae</taxon>
        <taxon>Achromobacter</taxon>
    </lineage>
</organism>
<keyword evidence="2" id="KW-1185">Reference proteome</keyword>
<dbReference type="EMBL" id="CP023270">
    <property type="protein sequence ID" value="AVJ31142.1"/>
    <property type="molecule type" value="Genomic_DNA"/>
</dbReference>
<gene>
    <name evidence="1" type="ORF">CLM73_20685</name>
</gene>
<sequence length="389" mass="41317">MSAQQTPGAGALAGLTVIELEGIGPAPMAAMLLADMGATVLRIQRRDPVALGIQREPRFNLLLRNRTSIELDLKRPESAALVLDLVENADALIEGFRPGVMERLGLGPDACLARNPRLVYGRVTGWGQTGPLAQSAGHDINYLAITGALEAIGRQGQPPTPPLALLGDFAGGGLYLALGILAALIERARSGLGQVVDAAMVDGVASLSTAFHGLAAAGVWRAERGTNLIDSGAPFYDVYACRDGRYVSVGPLEAKFFKQLLTLLKLPADLAAWQADRARWPALRERLAQAFAGRSRDEWTALLEGTDACFAPVLSFDEAPHHPHLRARGTFVEVDGIAQPAPAPRLSRSTAPPIAPVAAPLRGTRALAALGRWLPPAALERARTQRLFE</sequence>
<protein>
    <submittedName>
        <fullName evidence="1">Carnitine dehydratase</fullName>
    </submittedName>
</protein>